<evidence type="ECO:0000256" key="3">
    <source>
        <dbReference type="ARBA" id="ARBA00022500"/>
    </source>
</evidence>
<evidence type="ECO:0000256" key="8">
    <source>
        <dbReference type="ARBA" id="ARBA00023224"/>
    </source>
</evidence>
<dbReference type="GO" id="GO:0006935">
    <property type="term" value="P:chemotaxis"/>
    <property type="evidence" value="ECO:0007669"/>
    <property type="project" value="UniProtKB-KW"/>
</dbReference>
<dbReference type="PROSITE" id="PS50885">
    <property type="entry name" value="HAMP"/>
    <property type="match status" value="1"/>
</dbReference>
<evidence type="ECO:0000256" key="1">
    <source>
        <dbReference type="ARBA" id="ARBA00004429"/>
    </source>
</evidence>
<dbReference type="Pfam" id="PF00015">
    <property type="entry name" value="MCPsignal"/>
    <property type="match status" value="1"/>
</dbReference>
<feature type="domain" description="HAMP" evidence="15">
    <location>
        <begin position="305"/>
        <end position="357"/>
    </location>
</feature>
<dbReference type="SUPFAM" id="SSF103190">
    <property type="entry name" value="Sensory domain-like"/>
    <property type="match status" value="1"/>
</dbReference>
<keyword evidence="8 10" id="KW-0807">Transducer</keyword>
<dbReference type="Gene3D" id="6.10.340.10">
    <property type="match status" value="1"/>
</dbReference>
<dbReference type="PROSITE" id="PS50111">
    <property type="entry name" value="CHEMOTAXIS_TRANSDUC_2"/>
    <property type="match status" value="1"/>
</dbReference>
<dbReference type="SMART" id="SM00283">
    <property type="entry name" value="MA"/>
    <property type="match status" value="1"/>
</dbReference>
<feature type="transmembrane region" description="Helical" evidence="12">
    <location>
        <begin position="284"/>
        <end position="303"/>
    </location>
</feature>
<dbReference type="RefSeq" id="WP_366921971.1">
    <property type="nucleotide sequence ID" value="NZ_CP121694.1"/>
</dbReference>
<evidence type="ECO:0000313" key="16">
    <source>
        <dbReference type="EMBL" id="WRO22562.1"/>
    </source>
</evidence>
<dbReference type="CDD" id="cd12912">
    <property type="entry name" value="PDC2_MCP_like"/>
    <property type="match status" value="1"/>
</dbReference>
<keyword evidence="3" id="KW-0145">Chemotaxis</keyword>
<evidence type="ECO:0000256" key="6">
    <source>
        <dbReference type="ARBA" id="ARBA00022989"/>
    </source>
</evidence>
<dbReference type="Proteomes" id="UP001329915">
    <property type="component" value="Chromosome"/>
</dbReference>
<dbReference type="CDD" id="cd11386">
    <property type="entry name" value="MCP_signal"/>
    <property type="match status" value="1"/>
</dbReference>
<keyword evidence="5 12" id="KW-0812">Transmembrane</keyword>
<dbReference type="InterPro" id="IPR004089">
    <property type="entry name" value="MCPsignal_dom"/>
</dbReference>
<dbReference type="InterPro" id="IPR033479">
    <property type="entry name" value="dCache_1"/>
</dbReference>
<feature type="compositionally biased region" description="Low complexity" evidence="11">
    <location>
        <begin position="402"/>
        <end position="416"/>
    </location>
</feature>
<comment type="similarity">
    <text evidence="9">Belongs to the methyl-accepting chemotaxis (MCP) protein family.</text>
</comment>
<feature type="domain" description="Methyl-accepting transducer" evidence="13">
    <location>
        <begin position="376"/>
        <end position="612"/>
    </location>
</feature>
<evidence type="ECO:0000256" key="4">
    <source>
        <dbReference type="ARBA" id="ARBA00022519"/>
    </source>
</evidence>
<reference evidence="16 17" key="1">
    <citation type="submission" date="2023-04" db="EMBL/GenBank/DDBJ databases">
        <authorList>
            <person name="Hsu D."/>
        </authorList>
    </citation>
    <scope>NUCLEOTIDE SEQUENCE [LARGE SCALE GENOMIC DNA]</scope>
    <source>
        <strain evidence="16 17">MK1</strain>
    </source>
</reference>
<dbReference type="InterPro" id="IPR029151">
    <property type="entry name" value="Sensor-like_sf"/>
</dbReference>
<dbReference type="PROSITE" id="PS50192">
    <property type="entry name" value="T_SNARE"/>
    <property type="match status" value="1"/>
</dbReference>
<evidence type="ECO:0000259" key="13">
    <source>
        <dbReference type="PROSITE" id="PS50111"/>
    </source>
</evidence>
<evidence type="ECO:0000256" key="2">
    <source>
        <dbReference type="ARBA" id="ARBA00022475"/>
    </source>
</evidence>
<gene>
    <name evidence="16" type="ORF">MFMK1_002397</name>
</gene>
<dbReference type="SMART" id="SM00304">
    <property type="entry name" value="HAMP"/>
    <property type="match status" value="1"/>
</dbReference>
<name>A0AAU0UQC0_9FIRM</name>
<dbReference type="InterPro" id="IPR000727">
    <property type="entry name" value="T_SNARE_dom"/>
</dbReference>
<dbReference type="CDD" id="cd12914">
    <property type="entry name" value="PDC1_DGC_like"/>
    <property type="match status" value="1"/>
</dbReference>
<feature type="compositionally biased region" description="Low complexity" evidence="11">
    <location>
        <begin position="371"/>
        <end position="382"/>
    </location>
</feature>
<keyword evidence="7 12" id="KW-0472">Membrane</keyword>
<evidence type="ECO:0000256" key="7">
    <source>
        <dbReference type="ARBA" id="ARBA00023136"/>
    </source>
</evidence>
<evidence type="ECO:0000259" key="15">
    <source>
        <dbReference type="PROSITE" id="PS50885"/>
    </source>
</evidence>
<organism evidence="16 17">
    <name type="scientific">Metallumcola ferriviriculae</name>
    <dbReference type="NCBI Taxonomy" id="3039180"/>
    <lineage>
        <taxon>Bacteria</taxon>
        <taxon>Bacillati</taxon>
        <taxon>Bacillota</taxon>
        <taxon>Clostridia</taxon>
        <taxon>Neomoorellales</taxon>
        <taxon>Desulfitibacteraceae</taxon>
        <taxon>Metallumcola</taxon>
    </lineage>
</organism>
<evidence type="ECO:0000256" key="10">
    <source>
        <dbReference type="PROSITE-ProRule" id="PRU00284"/>
    </source>
</evidence>
<dbReference type="EMBL" id="CP121694">
    <property type="protein sequence ID" value="WRO22562.1"/>
    <property type="molecule type" value="Genomic_DNA"/>
</dbReference>
<comment type="subcellular location">
    <subcellularLocation>
        <location evidence="1">Cell inner membrane</location>
        <topology evidence="1">Multi-pass membrane protein</topology>
    </subcellularLocation>
</comment>
<dbReference type="KEGG" id="dbc:MFMK1_002397"/>
<evidence type="ECO:0000256" key="11">
    <source>
        <dbReference type="SAM" id="MobiDB-lite"/>
    </source>
</evidence>
<keyword evidence="6 12" id="KW-1133">Transmembrane helix</keyword>
<feature type="domain" description="T-SNARE coiled-coil homology" evidence="14">
    <location>
        <begin position="563"/>
        <end position="625"/>
    </location>
</feature>
<evidence type="ECO:0000313" key="17">
    <source>
        <dbReference type="Proteomes" id="UP001329915"/>
    </source>
</evidence>
<dbReference type="SUPFAM" id="SSF58104">
    <property type="entry name" value="Methyl-accepting chemotaxis protein (MCP) signaling domain"/>
    <property type="match status" value="1"/>
</dbReference>
<dbReference type="Gene3D" id="1.10.287.950">
    <property type="entry name" value="Methyl-accepting chemotaxis protein"/>
    <property type="match status" value="1"/>
</dbReference>
<dbReference type="PANTHER" id="PTHR32089">
    <property type="entry name" value="METHYL-ACCEPTING CHEMOTAXIS PROTEIN MCPB"/>
    <property type="match status" value="1"/>
</dbReference>
<evidence type="ECO:0000256" key="9">
    <source>
        <dbReference type="ARBA" id="ARBA00029447"/>
    </source>
</evidence>
<keyword evidence="17" id="KW-1185">Reference proteome</keyword>
<dbReference type="GO" id="GO:0005886">
    <property type="term" value="C:plasma membrane"/>
    <property type="evidence" value="ECO:0007669"/>
    <property type="project" value="UniProtKB-SubCell"/>
</dbReference>
<keyword evidence="2" id="KW-1003">Cell membrane</keyword>
<sequence>MKLKAKLITAFVILITIPMVALGYSAYSNAASEIRVQATNQLNAALKGLEHDITVEKTEIETNTRLLTQLEDVTEAQESPEHFAKALGILSNSRNALDDMVEDFLLVSKEGKVVIDGSYGAYAGMDLSDRDYFQQSLKGNEAWSDVLTSKLTGKPALIFASPVKDKQGNVSAVLASVVKFDLFAKIVDEVTIGKTGYAYLINAEGLILSHPVKDKIMKENLLQTGSDELKAIIQQMVQGKSGLDEYTYEGVKKMLAYGPAGQWAVGITLPHKEFLAAAVKIRNITLSITLGGLLLALLIALLVSNQIVKPVSALVTEMEKGAGGDLTAKVATKGKDEISVLGNTFNIMMSEQRKIIKNVLASAEDVSASSEELSASVEETSAGMEEVSSSVQQISAGMEQNAASTEETSASVSEVAESAKDVAKQAEQGARESKSARELSAEGGRNMARNLEAMKGIEISTHEVAEAIENLKAASEKIGIITETIDSIAEQTNLLALNAAIEAARAGEHGRGFAVVADEVRKLAEESSSAVDEINLLVKNISEGTAQAVDKMQSGAAKVKQGTKLSEEVKGNLGTIERAVSKVDEIMANIAAAAQQQSGAVTQVAAAIDDITRTTNDAASSTGNIASSTEQQNATMQQLSGTSEELATLAEGLNKLVKDFKI</sequence>
<protein>
    <submittedName>
        <fullName evidence="16">Methyl-accepting chemotaxis protein</fullName>
    </submittedName>
</protein>
<evidence type="ECO:0000256" key="5">
    <source>
        <dbReference type="ARBA" id="ARBA00022692"/>
    </source>
</evidence>
<feature type="region of interest" description="Disordered" evidence="11">
    <location>
        <begin position="371"/>
        <end position="445"/>
    </location>
</feature>
<dbReference type="InterPro" id="IPR003660">
    <property type="entry name" value="HAMP_dom"/>
</dbReference>
<dbReference type="Gene3D" id="3.30.450.20">
    <property type="entry name" value="PAS domain"/>
    <property type="match status" value="1"/>
</dbReference>
<dbReference type="Pfam" id="PF00672">
    <property type="entry name" value="HAMP"/>
    <property type="match status" value="1"/>
</dbReference>
<dbReference type="Pfam" id="PF02743">
    <property type="entry name" value="dCache_1"/>
    <property type="match status" value="1"/>
</dbReference>
<feature type="compositionally biased region" description="Basic and acidic residues" evidence="11">
    <location>
        <begin position="417"/>
        <end position="440"/>
    </location>
</feature>
<dbReference type="PANTHER" id="PTHR32089:SF112">
    <property type="entry name" value="LYSOZYME-LIKE PROTEIN-RELATED"/>
    <property type="match status" value="1"/>
</dbReference>
<dbReference type="CDD" id="cd06225">
    <property type="entry name" value="HAMP"/>
    <property type="match status" value="1"/>
</dbReference>
<keyword evidence="4" id="KW-0997">Cell inner membrane</keyword>
<proteinExistence type="inferred from homology"/>
<evidence type="ECO:0000259" key="14">
    <source>
        <dbReference type="PROSITE" id="PS50192"/>
    </source>
</evidence>
<accession>A0AAU0UQC0</accession>
<dbReference type="GO" id="GO:0007165">
    <property type="term" value="P:signal transduction"/>
    <property type="evidence" value="ECO:0007669"/>
    <property type="project" value="UniProtKB-KW"/>
</dbReference>
<evidence type="ECO:0000256" key="12">
    <source>
        <dbReference type="SAM" id="Phobius"/>
    </source>
</evidence>
<dbReference type="AlphaFoldDB" id="A0AAU0UQC0"/>